<dbReference type="FunFam" id="3.30.70.1130:FF:000001">
    <property type="entry name" value="Eukaryotic translation initiation factor 2 subunit 1"/>
    <property type="match status" value="1"/>
</dbReference>
<dbReference type="SUPFAM" id="SSF110993">
    <property type="entry name" value="eIF-2-alpha, C-terminal domain"/>
    <property type="match status" value="1"/>
</dbReference>
<keyword evidence="2" id="KW-0396">Initiation factor</keyword>
<dbReference type="InterPro" id="IPR012340">
    <property type="entry name" value="NA-bd_OB-fold"/>
</dbReference>
<reference evidence="6" key="1">
    <citation type="submission" date="2022-07" db="EMBL/GenBank/DDBJ databases">
        <title>Phylogenomic reconstructions and comparative analyses of Kickxellomycotina fungi.</title>
        <authorList>
            <person name="Reynolds N.K."/>
            <person name="Stajich J.E."/>
            <person name="Barry K."/>
            <person name="Grigoriev I.V."/>
            <person name="Crous P."/>
            <person name="Smith M.E."/>
        </authorList>
    </citation>
    <scope>NUCLEOTIDE SEQUENCE</scope>
    <source>
        <strain evidence="6">NBRC 100468</strain>
    </source>
</reference>
<evidence type="ECO:0000256" key="2">
    <source>
        <dbReference type="ARBA" id="ARBA00022540"/>
    </source>
</evidence>
<feature type="region of interest" description="Disordered" evidence="4">
    <location>
        <begin position="272"/>
        <end position="304"/>
    </location>
</feature>
<feature type="domain" description="S1 motif" evidence="5">
    <location>
        <begin position="16"/>
        <end position="87"/>
    </location>
</feature>
<dbReference type="GO" id="GO:0033290">
    <property type="term" value="C:eukaryotic 48S preinitiation complex"/>
    <property type="evidence" value="ECO:0007669"/>
    <property type="project" value="TreeGrafter"/>
</dbReference>
<dbReference type="SUPFAM" id="SSF116742">
    <property type="entry name" value="eIF2alpha middle domain-like"/>
    <property type="match status" value="1"/>
</dbReference>
<evidence type="ECO:0000256" key="4">
    <source>
        <dbReference type="SAM" id="MobiDB-lite"/>
    </source>
</evidence>
<dbReference type="Pfam" id="PF07541">
    <property type="entry name" value="EIF_2_alpha"/>
    <property type="match status" value="1"/>
</dbReference>
<dbReference type="GO" id="GO:0043022">
    <property type="term" value="F:ribosome binding"/>
    <property type="evidence" value="ECO:0007669"/>
    <property type="project" value="TreeGrafter"/>
</dbReference>
<evidence type="ECO:0000259" key="5">
    <source>
        <dbReference type="PROSITE" id="PS50126"/>
    </source>
</evidence>
<dbReference type="InterPro" id="IPR044126">
    <property type="entry name" value="S1_IF2_alpha"/>
</dbReference>
<evidence type="ECO:0000313" key="7">
    <source>
        <dbReference type="Proteomes" id="UP001150538"/>
    </source>
</evidence>
<dbReference type="InterPro" id="IPR024054">
    <property type="entry name" value="TIF2_asu_middle_sf"/>
</dbReference>
<dbReference type="Gene3D" id="2.40.50.140">
    <property type="entry name" value="Nucleic acid-binding proteins"/>
    <property type="match status" value="1"/>
</dbReference>
<dbReference type="CDD" id="cd04452">
    <property type="entry name" value="S1_IF2_alpha"/>
    <property type="match status" value="1"/>
</dbReference>
<keyword evidence="3" id="KW-0648">Protein biosynthesis</keyword>
<feature type="compositionally biased region" description="Basic and acidic residues" evidence="4">
    <location>
        <begin position="272"/>
        <end position="290"/>
    </location>
</feature>
<dbReference type="PANTHER" id="PTHR10602:SF0">
    <property type="entry name" value="EUKARYOTIC TRANSLATION INITIATION FACTOR 2 SUBUNIT 1"/>
    <property type="match status" value="1"/>
</dbReference>
<dbReference type="Proteomes" id="UP001150538">
    <property type="component" value="Unassembled WGS sequence"/>
</dbReference>
<name>A0A9W8DTK3_9FUNG</name>
<comment type="similarity">
    <text evidence="1">Belongs to the eIF-2-alpha family.</text>
</comment>
<sequence>MTQNFRFYRNKFPKPDDVVMVKVTQISEIGAYVVLEEYNEISGMILSSELSRRRIRSIQKMVRVGRRDVALVLRVDEEKGYIDLSKKNVTEEDRTKCTEKFEKSRTVHSILRNVAANTDADLEQLYEGFVWDLYDKYGHAYDAFKIAVTEPDTVLKGFDIDPVVKAELLKHIGRRLTPQPVKIRSDIEITNYTYDGIEAIKTAIRAGLKFSTKEIDIKVRLISPPLFVVTTTCLEKQKGIDAVTQATQAIEEAIVNNGGIFVMKMKPKAVSETDDKELAEKMAQAEKENAEVSGDDESDMDADF</sequence>
<dbReference type="FunFam" id="2.40.50.140:FF:000015">
    <property type="entry name" value="Eukaryotic translation initiation factor 2 subunit alpha"/>
    <property type="match status" value="1"/>
</dbReference>
<evidence type="ECO:0000313" key="6">
    <source>
        <dbReference type="EMBL" id="KAJ1917726.1"/>
    </source>
</evidence>
<dbReference type="InterPro" id="IPR024055">
    <property type="entry name" value="TIF2_asu_C"/>
</dbReference>
<dbReference type="AlphaFoldDB" id="A0A9W8DTK3"/>
<dbReference type="PROSITE" id="PS50126">
    <property type="entry name" value="S1"/>
    <property type="match status" value="1"/>
</dbReference>
<dbReference type="SUPFAM" id="SSF50249">
    <property type="entry name" value="Nucleic acid-binding proteins"/>
    <property type="match status" value="1"/>
</dbReference>
<dbReference type="GO" id="GO:0005850">
    <property type="term" value="C:eukaryotic translation initiation factor 2 complex"/>
    <property type="evidence" value="ECO:0007669"/>
    <property type="project" value="TreeGrafter"/>
</dbReference>
<evidence type="ECO:0000256" key="1">
    <source>
        <dbReference type="ARBA" id="ARBA00007223"/>
    </source>
</evidence>
<protein>
    <recommendedName>
        <fullName evidence="5">S1 motif domain-containing protein</fullName>
    </recommendedName>
</protein>
<dbReference type="Gene3D" id="3.30.70.1130">
    <property type="entry name" value="EIF_2_alpha"/>
    <property type="match status" value="1"/>
</dbReference>
<dbReference type="OrthoDB" id="1685042at2759"/>
<dbReference type="InterPro" id="IPR003029">
    <property type="entry name" value="S1_domain"/>
</dbReference>
<dbReference type="InterPro" id="IPR011488">
    <property type="entry name" value="TIF_2_asu"/>
</dbReference>
<accession>A0A9W8DTK3</accession>
<dbReference type="PANTHER" id="PTHR10602">
    <property type="entry name" value="EUKARYOTIC TRANSLATION INITIATION FACTOR 2 SUBUNIT 1"/>
    <property type="match status" value="1"/>
</dbReference>
<proteinExistence type="inferred from homology"/>
<dbReference type="Gene3D" id="1.10.150.190">
    <property type="entry name" value="Translation initiation factor 2, subunit 1, domain 2"/>
    <property type="match status" value="1"/>
</dbReference>
<dbReference type="EMBL" id="JANBPU010000063">
    <property type="protein sequence ID" value="KAJ1917726.1"/>
    <property type="molecule type" value="Genomic_DNA"/>
</dbReference>
<organism evidence="6 7">
    <name type="scientific">Mycoemilia scoparia</name>
    <dbReference type="NCBI Taxonomy" id="417184"/>
    <lineage>
        <taxon>Eukaryota</taxon>
        <taxon>Fungi</taxon>
        <taxon>Fungi incertae sedis</taxon>
        <taxon>Zoopagomycota</taxon>
        <taxon>Kickxellomycotina</taxon>
        <taxon>Kickxellomycetes</taxon>
        <taxon>Kickxellales</taxon>
        <taxon>Kickxellaceae</taxon>
        <taxon>Mycoemilia</taxon>
    </lineage>
</organism>
<dbReference type="Pfam" id="PF00575">
    <property type="entry name" value="S1"/>
    <property type="match status" value="1"/>
</dbReference>
<keyword evidence="7" id="KW-1185">Reference proteome</keyword>
<dbReference type="SMART" id="SM00316">
    <property type="entry name" value="S1"/>
    <property type="match status" value="1"/>
</dbReference>
<gene>
    <name evidence="6" type="ORF">H4219_003038</name>
</gene>
<feature type="compositionally biased region" description="Acidic residues" evidence="4">
    <location>
        <begin position="293"/>
        <end position="304"/>
    </location>
</feature>
<dbReference type="GO" id="GO:0003743">
    <property type="term" value="F:translation initiation factor activity"/>
    <property type="evidence" value="ECO:0007669"/>
    <property type="project" value="UniProtKB-KW"/>
</dbReference>
<dbReference type="GO" id="GO:0003723">
    <property type="term" value="F:RNA binding"/>
    <property type="evidence" value="ECO:0007669"/>
    <property type="project" value="InterPro"/>
</dbReference>
<evidence type="ECO:0000256" key="3">
    <source>
        <dbReference type="ARBA" id="ARBA00022917"/>
    </source>
</evidence>
<comment type="caution">
    <text evidence="6">The sequence shown here is derived from an EMBL/GenBank/DDBJ whole genome shotgun (WGS) entry which is preliminary data.</text>
</comment>